<name>A0ABU6SDF3_9FABA</name>
<feature type="transmembrane region" description="Helical" evidence="6">
    <location>
        <begin position="55"/>
        <end position="75"/>
    </location>
</feature>
<keyword evidence="3 6" id="KW-0812">Transmembrane</keyword>
<evidence type="ECO:0000313" key="9">
    <source>
        <dbReference type="Proteomes" id="UP001341840"/>
    </source>
</evidence>
<keyword evidence="5 6" id="KW-0472">Membrane</keyword>
<dbReference type="InterPro" id="IPR000620">
    <property type="entry name" value="EamA_dom"/>
</dbReference>
<evidence type="ECO:0000256" key="2">
    <source>
        <dbReference type="ARBA" id="ARBA00007635"/>
    </source>
</evidence>
<comment type="similarity">
    <text evidence="2 6">Belongs to the drug/metabolite transporter (DMT) superfamily. Plant drug/metabolite exporter (P-DME) (TC 2.A.7.4) family.</text>
</comment>
<evidence type="ECO:0000256" key="3">
    <source>
        <dbReference type="ARBA" id="ARBA00022692"/>
    </source>
</evidence>
<comment type="caution">
    <text evidence="8">The sequence shown here is derived from an EMBL/GenBank/DDBJ whole genome shotgun (WGS) entry which is preliminary data.</text>
</comment>
<evidence type="ECO:0000313" key="8">
    <source>
        <dbReference type="EMBL" id="MED6134276.1"/>
    </source>
</evidence>
<feature type="transmembrane region" description="Helical" evidence="6">
    <location>
        <begin position="120"/>
        <end position="138"/>
    </location>
</feature>
<dbReference type="InterPro" id="IPR030184">
    <property type="entry name" value="WAT1-related"/>
</dbReference>
<feature type="transmembrane region" description="Helical" evidence="6">
    <location>
        <begin position="158"/>
        <end position="177"/>
    </location>
</feature>
<keyword evidence="4 6" id="KW-1133">Transmembrane helix</keyword>
<evidence type="ECO:0000256" key="4">
    <source>
        <dbReference type="ARBA" id="ARBA00022989"/>
    </source>
</evidence>
<feature type="domain" description="EamA" evidence="7">
    <location>
        <begin position="57"/>
        <end position="177"/>
    </location>
</feature>
<feature type="transmembrane region" description="Helical" evidence="6">
    <location>
        <begin position="87"/>
        <end position="108"/>
    </location>
</feature>
<dbReference type="PANTHER" id="PTHR31218">
    <property type="entry name" value="WAT1-RELATED PROTEIN"/>
    <property type="match status" value="1"/>
</dbReference>
<dbReference type="SUPFAM" id="SSF103481">
    <property type="entry name" value="Multidrug resistance efflux transporter EmrE"/>
    <property type="match status" value="1"/>
</dbReference>
<evidence type="ECO:0000256" key="1">
    <source>
        <dbReference type="ARBA" id="ARBA00004141"/>
    </source>
</evidence>
<comment type="subcellular location">
    <subcellularLocation>
        <location evidence="1 6">Membrane</location>
        <topology evidence="1 6">Multi-pass membrane protein</topology>
    </subcellularLocation>
</comment>
<protein>
    <recommendedName>
        <fullName evidence="6">WAT1-related protein</fullName>
    </recommendedName>
</protein>
<evidence type="ECO:0000256" key="6">
    <source>
        <dbReference type="RuleBase" id="RU363077"/>
    </source>
</evidence>
<dbReference type="Pfam" id="PF00892">
    <property type="entry name" value="EamA"/>
    <property type="match status" value="1"/>
</dbReference>
<sequence length="216" mass="23471">MASRNGLAKVIGTIASVGGATIITLYKGPPLLHQTHGSGSTLQGDHNSEEMQQNWRWGCIYLLGHCFSWAGWMVFQAPVVKKYPAKLSLTAFTCFFGLIQFLIIAAFVETDLQNWKIVSLQELFLILYAGGPVFVAAFQPLQTVLVALMAALILGDQLYSGGLIGAILIVLGLYLVLWGKTSEKNMTESPSPLTKSLLLNVEEEIKVDDAASNDIP</sequence>
<dbReference type="Proteomes" id="UP001341840">
    <property type="component" value="Unassembled WGS sequence"/>
</dbReference>
<evidence type="ECO:0000256" key="5">
    <source>
        <dbReference type="ARBA" id="ARBA00023136"/>
    </source>
</evidence>
<organism evidence="8 9">
    <name type="scientific">Stylosanthes scabra</name>
    <dbReference type="NCBI Taxonomy" id="79078"/>
    <lineage>
        <taxon>Eukaryota</taxon>
        <taxon>Viridiplantae</taxon>
        <taxon>Streptophyta</taxon>
        <taxon>Embryophyta</taxon>
        <taxon>Tracheophyta</taxon>
        <taxon>Spermatophyta</taxon>
        <taxon>Magnoliopsida</taxon>
        <taxon>eudicotyledons</taxon>
        <taxon>Gunneridae</taxon>
        <taxon>Pentapetalae</taxon>
        <taxon>rosids</taxon>
        <taxon>fabids</taxon>
        <taxon>Fabales</taxon>
        <taxon>Fabaceae</taxon>
        <taxon>Papilionoideae</taxon>
        <taxon>50 kb inversion clade</taxon>
        <taxon>dalbergioids sensu lato</taxon>
        <taxon>Dalbergieae</taxon>
        <taxon>Pterocarpus clade</taxon>
        <taxon>Stylosanthes</taxon>
    </lineage>
</organism>
<dbReference type="InterPro" id="IPR037185">
    <property type="entry name" value="EmrE-like"/>
</dbReference>
<evidence type="ECO:0000259" key="7">
    <source>
        <dbReference type="Pfam" id="PF00892"/>
    </source>
</evidence>
<keyword evidence="9" id="KW-1185">Reference proteome</keyword>
<accession>A0ABU6SDF3</accession>
<comment type="caution">
    <text evidence="6">Lacks conserved residue(s) required for the propagation of feature annotation.</text>
</comment>
<proteinExistence type="inferred from homology"/>
<reference evidence="8 9" key="1">
    <citation type="journal article" date="2023" name="Plants (Basel)">
        <title>Bridging the Gap: Combining Genomics and Transcriptomics Approaches to Understand Stylosanthes scabra, an Orphan Legume from the Brazilian Caatinga.</title>
        <authorList>
            <person name="Ferreira-Neto J.R.C."/>
            <person name="da Silva M.D."/>
            <person name="Binneck E."/>
            <person name="de Melo N.F."/>
            <person name="da Silva R.H."/>
            <person name="de Melo A.L.T.M."/>
            <person name="Pandolfi V."/>
            <person name="Bustamante F.O."/>
            <person name="Brasileiro-Vidal A.C."/>
            <person name="Benko-Iseppon A.M."/>
        </authorList>
    </citation>
    <scope>NUCLEOTIDE SEQUENCE [LARGE SCALE GENOMIC DNA]</scope>
    <source>
        <tissue evidence="8">Leaves</tissue>
    </source>
</reference>
<gene>
    <name evidence="8" type="ORF">PIB30_035546</name>
</gene>
<dbReference type="EMBL" id="JASCZI010060585">
    <property type="protein sequence ID" value="MED6134276.1"/>
    <property type="molecule type" value="Genomic_DNA"/>
</dbReference>